<gene>
    <name evidence="2" type="ORF">STRNI_002013</name>
</gene>
<dbReference type="InterPro" id="IPR023210">
    <property type="entry name" value="NADP_OxRdtase_dom"/>
</dbReference>
<dbReference type="Pfam" id="PF00248">
    <property type="entry name" value="Aldo_ket_red"/>
    <property type="match status" value="1"/>
</dbReference>
<organism evidence="2 3">
    <name type="scientific">Streptomyces nigrescens</name>
    <dbReference type="NCBI Taxonomy" id="1920"/>
    <lineage>
        <taxon>Bacteria</taxon>
        <taxon>Bacillati</taxon>
        <taxon>Actinomycetota</taxon>
        <taxon>Actinomycetes</taxon>
        <taxon>Kitasatosporales</taxon>
        <taxon>Streptomycetaceae</taxon>
        <taxon>Streptomyces</taxon>
    </lineage>
</organism>
<evidence type="ECO:0000259" key="1">
    <source>
        <dbReference type="Pfam" id="PF00248"/>
    </source>
</evidence>
<keyword evidence="3" id="KW-1185">Reference proteome</keyword>
<proteinExistence type="predicted"/>
<accession>A0ABY7IYA8</accession>
<dbReference type="SUPFAM" id="SSF51430">
    <property type="entry name" value="NAD(P)-linked oxidoreductase"/>
    <property type="match status" value="1"/>
</dbReference>
<dbReference type="RefSeq" id="WP_277411025.1">
    <property type="nucleotide sequence ID" value="NZ_CP114203.1"/>
</dbReference>
<evidence type="ECO:0000313" key="2">
    <source>
        <dbReference type="EMBL" id="WAU03818.1"/>
    </source>
</evidence>
<feature type="domain" description="NADP-dependent oxidoreductase" evidence="1">
    <location>
        <begin position="17"/>
        <end position="144"/>
    </location>
</feature>
<protein>
    <submittedName>
        <fullName evidence="2">Aldo/keto reductase</fullName>
    </submittedName>
</protein>
<dbReference type="Gene3D" id="3.20.20.100">
    <property type="entry name" value="NADP-dependent oxidoreductase domain"/>
    <property type="match status" value="1"/>
</dbReference>
<reference evidence="2 3" key="1">
    <citation type="submission" date="2022-12" db="EMBL/GenBank/DDBJ databases">
        <authorList>
            <person name="Ruckert C."/>
            <person name="Busche T."/>
            <person name="Kalinowski J."/>
            <person name="Wittmann C."/>
        </authorList>
    </citation>
    <scope>NUCLEOTIDE SEQUENCE [LARGE SCALE GENOMIC DNA]</scope>
    <source>
        <strain evidence="2 3">DSM 40276</strain>
    </source>
</reference>
<dbReference type="EMBL" id="CP114203">
    <property type="protein sequence ID" value="WAU03818.1"/>
    <property type="molecule type" value="Genomic_DNA"/>
</dbReference>
<dbReference type="InterPro" id="IPR036812">
    <property type="entry name" value="NAD(P)_OxRdtase_dom_sf"/>
</dbReference>
<sequence length="268" mass="29022">MRTADGRIVLGLHRSGHARDLLEAAADLGIGRIDTASNYLRHRSHEVLKTTAGDLLANFSVSTKVGFFPEGHSLDPARLQIAVERVAKDLGREPDLVFLHNPEHSASDTGRLGPACAALADTARAGLCGSWGVSTWDPRPLVDLDVPRPDVLMVRAGLLVGVDVLEAAEALATRWRPSQVWGMSPFGGSTAQEVWERFDPGVFLQGSASVTKAQAAFLSSYDLPRVDAVAVGTDNIEHLRELAEALSYEVDENVVREYRQLLKARQPA</sequence>
<name>A0ABY7IYA8_STRNI</name>
<evidence type="ECO:0000313" key="3">
    <source>
        <dbReference type="Proteomes" id="UP001210169"/>
    </source>
</evidence>
<dbReference type="GeneID" id="301331200"/>
<dbReference type="Proteomes" id="UP001210169">
    <property type="component" value="Chromosome"/>
</dbReference>